<organism evidence="1 2">
    <name type="scientific">Puccinia sorghi</name>
    <dbReference type="NCBI Taxonomy" id="27349"/>
    <lineage>
        <taxon>Eukaryota</taxon>
        <taxon>Fungi</taxon>
        <taxon>Dikarya</taxon>
        <taxon>Basidiomycota</taxon>
        <taxon>Pucciniomycotina</taxon>
        <taxon>Pucciniomycetes</taxon>
        <taxon>Pucciniales</taxon>
        <taxon>Pucciniaceae</taxon>
        <taxon>Puccinia</taxon>
    </lineage>
</organism>
<reference evidence="1 2" key="1">
    <citation type="submission" date="2015-08" db="EMBL/GenBank/DDBJ databases">
        <title>Next Generation Sequencing and Analysis of the Genome of Puccinia sorghi L Schw, the Causal Agent of Maize Common Rust.</title>
        <authorList>
            <person name="Rochi L."/>
            <person name="Burguener G."/>
            <person name="Darino M."/>
            <person name="Turjanski A."/>
            <person name="Kreff E."/>
            <person name="Dieguez M.J."/>
            <person name="Sacco F."/>
        </authorList>
    </citation>
    <scope>NUCLEOTIDE SEQUENCE [LARGE SCALE GENOMIC DNA]</scope>
    <source>
        <strain evidence="1 2">RO10H11247</strain>
    </source>
</reference>
<dbReference type="VEuPathDB" id="FungiDB:VP01_1020g4"/>
<comment type="caution">
    <text evidence="1">The sequence shown here is derived from an EMBL/GenBank/DDBJ whole genome shotgun (WGS) entry which is preliminary data.</text>
</comment>
<evidence type="ECO:0000313" key="2">
    <source>
        <dbReference type="Proteomes" id="UP000037035"/>
    </source>
</evidence>
<protein>
    <submittedName>
        <fullName evidence="1">Uncharacterized protein</fullName>
    </submittedName>
</protein>
<evidence type="ECO:0000313" key="1">
    <source>
        <dbReference type="EMBL" id="KNZ64510.1"/>
    </source>
</evidence>
<name>A0A0L6VW66_9BASI</name>
<keyword evidence="2" id="KW-1185">Reference proteome</keyword>
<accession>A0A0L6VW66</accession>
<gene>
    <name evidence="1" type="ORF">VP01_1020g4</name>
</gene>
<dbReference type="AlphaFoldDB" id="A0A0L6VW66"/>
<sequence length="174" mass="19575">MREKASWGNLLLEKVTFPGKVWEVDWSLFSRNGFGSLQGKSIPNGKKVTLLLSLPSVMEKNPASPLAHLISVEDISMYDLWCGFIHSRSSTFLFKISSHFISTKRFNNKTLNQIISLWLLQQTIPQNQVYDSYLQEVFNYCEPGATLLKQNWAVTSGKKLLGAAGCNAQSIESQ</sequence>
<dbReference type="Proteomes" id="UP000037035">
    <property type="component" value="Unassembled WGS sequence"/>
</dbReference>
<proteinExistence type="predicted"/>
<dbReference type="EMBL" id="LAVV01000233">
    <property type="protein sequence ID" value="KNZ64510.1"/>
    <property type="molecule type" value="Genomic_DNA"/>
</dbReference>